<dbReference type="Pfam" id="PF00059">
    <property type="entry name" value="Lectin_C"/>
    <property type="match status" value="1"/>
</dbReference>
<dbReference type="Gene3D" id="3.10.100.10">
    <property type="entry name" value="Mannose-Binding Protein A, subunit A"/>
    <property type="match status" value="1"/>
</dbReference>
<proteinExistence type="predicted"/>
<accession>A0AAD9IT84</accession>
<protein>
    <recommendedName>
        <fullName evidence="3">C-type lectin domain-containing protein</fullName>
    </recommendedName>
</protein>
<evidence type="ECO:0000313" key="4">
    <source>
        <dbReference type="EMBL" id="KAK2139625.1"/>
    </source>
</evidence>
<evidence type="ECO:0000256" key="1">
    <source>
        <dbReference type="ARBA" id="ARBA00023157"/>
    </source>
</evidence>
<gene>
    <name evidence="4" type="ORF">LSH36_1679g00014</name>
</gene>
<feature type="domain" description="C-type lectin" evidence="3">
    <location>
        <begin position="126"/>
        <end position="245"/>
    </location>
</feature>
<dbReference type="SMART" id="SM00034">
    <property type="entry name" value="CLECT"/>
    <property type="match status" value="1"/>
</dbReference>
<reference evidence="4" key="1">
    <citation type="journal article" date="2023" name="Mol. Biol. Evol.">
        <title>Third-Generation Sequencing Reveals the Adaptive Role of the Epigenome in Three Deep-Sea Polychaetes.</title>
        <authorList>
            <person name="Perez M."/>
            <person name="Aroh O."/>
            <person name="Sun Y."/>
            <person name="Lan Y."/>
            <person name="Juniper S.K."/>
            <person name="Young C.R."/>
            <person name="Angers B."/>
            <person name="Qian P.Y."/>
        </authorList>
    </citation>
    <scope>NUCLEOTIDE SEQUENCE</scope>
    <source>
        <strain evidence="4">P08H-3</strain>
    </source>
</reference>
<dbReference type="InterPro" id="IPR018378">
    <property type="entry name" value="C-type_lectin_CS"/>
</dbReference>
<sequence>MSHLLIPTMELLVVFRHLMFVSYIGEIITCLSQDNCHRQTFYEIQNKTYDDSVLVGEGPWPLVKCRRLCRQYFECSSFSIDWFNDKFGMCKIYKGIIDTNRLIEKDSVTLFAPCPTGFAWQENVMKCYSSRAINSILGSDTVRACKTLHPEATPVEPRNQIQMDTILRIDVDDNNIWLGMYRPQTSNVVDDIRYYSDGLGIMYQNWVTGDPNNWEQNEYCVMVFRWLDNGWGDSSCTDIADLICEL</sequence>
<evidence type="ECO:0000259" key="3">
    <source>
        <dbReference type="PROSITE" id="PS50041"/>
    </source>
</evidence>
<dbReference type="InterPro" id="IPR016187">
    <property type="entry name" value="CTDL_fold"/>
</dbReference>
<comment type="caution">
    <text evidence="4">The sequence shown here is derived from an EMBL/GenBank/DDBJ whole genome shotgun (WGS) entry which is preliminary data.</text>
</comment>
<dbReference type="PROSITE" id="PS00615">
    <property type="entry name" value="C_TYPE_LECTIN_1"/>
    <property type="match status" value="1"/>
</dbReference>
<evidence type="ECO:0000256" key="2">
    <source>
        <dbReference type="SAM" id="SignalP"/>
    </source>
</evidence>
<evidence type="ECO:0000313" key="5">
    <source>
        <dbReference type="Proteomes" id="UP001208570"/>
    </source>
</evidence>
<feature type="chain" id="PRO_5042028254" description="C-type lectin domain-containing protein" evidence="2">
    <location>
        <begin position="17"/>
        <end position="246"/>
    </location>
</feature>
<dbReference type="InterPro" id="IPR016186">
    <property type="entry name" value="C-type_lectin-like/link_sf"/>
</dbReference>
<organism evidence="4 5">
    <name type="scientific">Paralvinella palmiformis</name>
    <dbReference type="NCBI Taxonomy" id="53620"/>
    <lineage>
        <taxon>Eukaryota</taxon>
        <taxon>Metazoa</taxon>
        <taxon>Spiralia</taxon>
        <taxon>Lophotrochozoa</taxon>
        <taxon>Annelida</taxon>
        <taxon>Polychaeta</taxon>
        <taxon>Sedentaria</taxon>
        <taxon>Canalipalpata</taxon>
        <taxon>Terebellida</taxon>
        <taxon>Terebelliformia</taxon>
        <taxon>Alvinellidae</taxon>
        <taxon>Paralvinella</taxon>
    </lineage>
</organism>
<dbReference type="AlphaFoldDB" id="A0AAD9IT84"/>
<dbReference type="EMBL" id="JAODUP010001690">
    <property type="protein sequence ID" value="KAK2139625.1"/>
    <property type="molecule type" value="Genomic_DNA"/>
</dbReference>
<name>A0AAD9IT84_9ANNE</name>
<keyword evidence="1" id="KW-1015">Disulfide bond</keyword>
<keyword evidence="2" id="KW-0732">Signal</keyword>
<dbReference type="PROSITE" id="PS50041">
    <property type="entry name" value="C_TYPE_LECTIN_2"/>
    <property type="match status" value="1"/>
</dbReference>
<dbReference type="Proteomes" id="UP001208570">
    <property type="component" value="Unassembled WGS sequence"/>
</dbReference>
<feature type="signal peptide" evidence="2">
    <location>
        <begin position="1"/>
        <end position="16"/>
    </location>
</feature>
<dbReference type="SUPFAM" id="SSF56436">
    <property type="entry name" value="C-type lectin-like"/>
    <property type="match status" value="1"/>
</dbReference>
<dbReference type="InterPro" id="IPR001304">
    <property type="entry name" value="C-type_lectin-like"/>
</dbReference>
<keyword evidence="5" id="KW-1185">Reference proteome</keyword>